<comment type="caution">
    <text evidence="2">The sequence shown here is derived from an EMBL/GenBank/DDBJ whole genome shotgun (WGS) entry which is preliminary data.</text>
</comment>
<dbReference type="PROSITE" id="PS51272">
    <property type="entry name" value="SLH"/>
    <property type="match status" value="3"/>
</dbReference>
<gene>
    <name evidence="2" type="ORF">FE784_14925</name>
</gene>
<evidence type="ECO:0000313" key="2">
    <source>
        <dbReference type="EMBL" id="TNJ65511.1"/>
    </source>
</evidence>
<dbReference type="EMBL" id="VDCQ01000018">
    <property type="protein sequence ID" value="TNJ65511.1"/>
    <property type="molecule type" value="Genomic_DNA"/>
</dbReference>
<reference evidence="2 3" key="1">
    <citation type="submission" date="2019-05" db="EMBL/GenBank/DDBJ databases">
        <title>We sequenced the genome of Paenibacillus hemerocallicola KCTC 33185 for further insight into its adaptation and study the phylogeny of Paenibacillus.</title>
        <authorList>
            <person name="Narsing Rao M.P."/>
        </authorList>
    </citation>
    <scope>NUCLEOTIDE SEQUENCE [LARGE SCALE GENOMIC DNA]</scope>
    <source>
        <strain evidence="2 3">KCTC 33185</strain>
    </source>
</reference>
<dbReference type="InterPro" id="IPR013320">
    <property type="entry name" value="ConA-like_dom_sf"/>
</dbReference>
<dbReference type="InterPro" id="IPR051465">
    <property type="entry name" value="Cell_Envelope_Struct_Comp"/>
</dbReference>
<feature type="domain" description="SLH" evidence="1">
    <location>
        <begin position="2781"/>
        <end position="2841"/>
    </location>
</feature>
<dbReference type="PANTHER" id="PTHR43308:SF5">
    <property type="entry name" value="S-LAYER PROTEIN _ PEPTIDOGLYCAN ENDO-BETA-N-ACETYLGLUCOSAMINIDASE"/>
    <property type="match status" value="1"/>
</dbReference>
<protein>
    <recommendedName>
        <fullName evidence="1">SLH domain-containing protein</fullName>
    </recommendedName>
</protein>
<dbReference type="SUPFAM" id="SSF49899">
    <property type="entry name" value="Concanavalin A-like lectins/glucanases"/>
    <property type="match status" value="1"/>
</dbReference>
<dbReference type="Pfam" id="PF12733">
    <property type="entry name" value="Cadherin-like"/>
    <property type="match status" value="2"/>
</dbReference>
<evidence type="ECO:0000313" key="3">
    <source>
        <dbReference type="Proteomes" id="UP000307943"/>
    </source>
</evidence>
<dbReference type="Gene3D" id="1.20.1270.70">
    <property type="entry name" value="Designed single chain three-helix bundle"/>
    <property type="match status" value="7"/>
</dbReference>
<dbReference type="OrthoDB" id="663332at2"/>
<dbReference type="Pfam" id="PF07554">
    <property type="entry name" value="FIVAR"/>
    <property type="match status" value="7"/>
</dbReference>
<name>A0A5C4T907_9BACL</name>
<feature type="domain" description="SLH" evidence="1">
    <location>
        <begin position="2710"/>
        <end position="2773"/>
    </location>
</feature>
<organism evidence="2 3">
    <name type="scientific">Paenibacillus hemerocallicola</name>
    <dbReference type="NCBI Taxonomy" id="1172614"/>
    <lineage>
        <taxon>Bacteria</taxon>
        <taxon>Bacillati</taxon>
        <taxon>Bacillota</taxon>
        <taxon>Bacilli</taxon>
        <taxon>Bacillales</taxon>
        <taxon>Paenibacillaceae</taxon>
        <taxon>Paenibacillus</taxon>
    </lineage>
</organism>
<dbReference type="Pfam" id="PF26628">
    <property type="entry name" value="DUF8202"/>
    <property type="match status" value="4"/>
</dbReference>
<sequence>MKGVYRYEQPFGLTIGSCRQGKPFHIQCEKELQRNWRMERMAMADIKRSWKKKLSKMLVLTMAAGSLSNVVAPREAAAAPGGPLPTWASNAEFWLKADEGVTTATYGAGPGVEKWDNQAGTVQFDVYGGPGYKVAGTNFNPVVTFTNTGNAISQLSQYLLGNGQITYADAYAVFKADSGNSGAVVGSTTRSSGHGAALFAVDSNGLYLGHINGQFKAVSYPAAESSRYQLVEYDASGTTDTVTVTGDKRNLPDPDYSTFSFTPLIGGTKEGSSGRNYYNYNGELAEVIVFSGSTASNRNQIQSYLALKYGLTLNGGGSDYVDSNGTTVWSAASNTDYKNRITGIGRDSGSTLNQRQSKSQDTGALVTIAAGNAIQTSNQGIASGIIDNGDYLIFGDNGNSSSTAYQTAVAGTNIKRMDRVFKATKTGNWAGKQITFQLGAAAPAGATHLLVSGNGTFDSSSAKYQLSATGQVTINSGDLSATSYFTFAKEEAPVQAPGGVASGLLLWLNPASVGATVANGGAVAEWKDLSGTDNHAVQAVNGNQPVYYNNAANNVNFNPVVKFDGANEYLDLQGNKLPQGTTPRTIVAVGQTAAASANKYLISWGTGSPNSMMGMMQLGTKGALSGYGAPYASPDGFWKQGIPNELFGMWEGNAGGKLASLYSRMGLLDSSQMTTWNTSGSSARVGAIVGSLSENWQGAIGDVMVYNRVLTDSERQRISTYLALKYGYMIDQAQGQLSNYIASDGTGVVWDAAANSAYKNNIAGIGRDDTGLLNQRQSHSTNSGQQVTVGLNAIAATNSDNAASFPMDKQYLIWGDNGKTLTTFGQTIQIADSSYWKPAERVWKVQNTNNVGAVQFSIAKSAFPAGTTASEIKLLVGSDAGFATAAAIAVQESGDAFVADNVVLPNGYFTFAKVQAPTLAPGGVTNKPVIWLKAKDAVPAGNGSELTGWSNKAGDAVFTVDGALPGKPSYLTAGVNFYPVVAFNGNARLVGDQNVTMVEAYTVTAWNGAKDTNRGAAIAPTDLAGDGYGSYFFDSIGGSLYAGNGNGTYLQAGAPENGEYGLWTASFPNTMRKNGLSAGTGSTGAAMTGIPQIGNRKVDATVENYLRGNIAEVIVLNSAATADERSRIESYLALKYGLTLNDGATDYVASNFNGTTGTNMWTAAKNAGYGKRITGIGKDTASGLEQKQSKSQESGALVTIAAGNEIKASNEAYPDNTITNDRSFLTFSDDGGDAAYSAFIASTNLTRMARTFKVDKTNWNDGNVTLQLDGTQAGQLNYVIIGGDSGFTGTLKTAQLVDGKATINSSDLADGSYFTFARTNVQSKAPGGVNGASLWIKADKDAAADGAGQLTGWTDQTGTNQFTVNGAPAFKADAVNFNPAVTLHNTTTPSQNPNEYLKGDTPIAYQDGYAVYKQQDGTIVGSAAPRAGGYGVGIFTKWGSKTYIGNGGNSKYRGFAFKDASRYYMASFDAAADIAAQGKLNGTAQTVAGDNSFNKIDFTPVIGGTFGGGSPNNWSHYKGDIAEIVLFPASNTPLEKQRVESYLALKYGMTLNGGKSNYVASNGSDTMWTAGNNAGFGNRITGIGRDDGSELLQKQSKSQDKEALVTIALGDAIQLTNPLNANTIDADMSFFTFSDNGAIAKYEESVLEIPGHTLKQLNRVFKVEKTKWQDKNITLKLNTTAENPAVLYYLVIDGANTGMKLDAADQVTIDSSMLANGSTFTFAKVYKNLLKAKINEVKSLKEANYTPDSWAVLQNALANAEAVLNNPGSTQEQVDAALAALEAARAGLSTGADKLKAKSDEVQNEITLGSLKPGDYTAGSWQALTGALDEAKALLARTPQATAVELGQALAKLEAARGTLVDLSQLRAKEAAIVGENLQAGQYTADSWQALQQALTNARAVLSNPNATQAEVDAAKAELEAARAALVPGADKTALLARANEVKGFTEANYTPESWAALQQAMSVADAVLNDPNATQAEVDAAKAALEAAIAGLGSTLPGLQNKVNAVKGEISTEVLKPGDYTADSWQALNGALAEAEALVNRTPPASESELGQALSKLEAARGALVDLSGLRAKEAEASGVTAAVYTANSWQALQVVLTDARAVLVKPNATQTEVDAAKASLEAAIAALVPAANKAALLAKVNEVKGENLRDADYTPESLAALKQAIAAAEAVLNDPNATQQQVDAARDALDAARKNIVARGAKLSALTVFEADSGKPVALSPAFDPNQSLNYAGVVSNAVYGVGIVPTAHTPNSTIKVSLNGQPAAEADWSKLPLKEGLNTVKVEVTDPESNKNDYTIEIMRTTSKLVSLTPSSGNLEPAFNPDTGAYTMRVSNGVNELSWTPVALDPNATIEISVRGESFTPVASGAKSIYYGLFVGDNTFVVQVTDRNGKFRQYTITVTRASSSVWGNGGTTGTGTGSGKSADIATNVNGNEAPFATGTAGQTAGRTQTTVQIDPAKLNDILSQSNGQQLSIRVPNDGDVGVNGLTAAQVKRLADSGSSLEVGNHLAIYPVPGGQMDLNGASQKWNNAPFGDIEVHVGIKRASDALIGTAKDKAKGQGYELLVDPVDLELSYSYKGQTVGAGELNGYGVRYIALPDGIDPNRITTGVIVNPDGTMFHVPTVVTKINSRYYAMINDLRSSGTYSVIWNPQDFDDVRNHWARAAVNDIAARLDLAGTGNNTFSPDRNVNRSEFAAIVALGMGLMRQNVTENMFGDVTKAAWYHDAVTIASEFGIVLGYEDSLFRGDQRITREQGIAMISRAYSLVSPQNALSGAEIEALLEPYGDAANISGWAREAVARMVAVGLVEGSDGQLLKPLDSMTRAEAAALMRRLLQTTKLID</sequence>
<dbReference type="Pfam" id="PF00395">
    <property type="entry name" value="SLH"/>
    <property type="match status" value="3"/>
</dbReference>
<evidence type="ECO:0000259" key="1">
    <source>
        <dbReference type="PROSITE" id="PS51272"/>
    </source>
</evidence>
<proteinExistence type="predicted"/>
<accession>A0A5C4T907</accession>
<keyword evidence="3" id="KW-1185">Reference proteome</keyword>
<feature type="domain" description="SLH" evidence="1">
    <location>
        <begin position="2649"/>
        <end position="2709"/>
    </location>
</feature>
<dbReference type="Proteomes" id="UP000307943">
    <property type="component" value="Unassembled WGS sequence"/>
</dbReference>
<dbReference type="PANTHER" id="PTHR43308">
    <property type="entry name" value="OUTER MEMBRANE PROTEIN ALPHA-RELATED"/>
    <property type="match status" value="1"/>
</dbReference>
<dbReference type="InterPro" id="IPR058515">
    <property type="entry name" value="DUF8202"/>
</dbReference>
<dbReference type="InterPro" id="IPR001119">
    <property type="entry name" value="SLH_dom"/>
</dbReference>
<dbReference type="InterPro" id="IPR025883">
    <property type="entry name" value="Cadherin-like_domain"/>
</dbReference>